<sequence length="215" mass="24003">MELCLFTRKFLHSTTTNGRLDGEKLRNMQPTLNDMECIVPLLSNRAGVTASTRSKSTGEENPTVNVVLDLRVGITTSFPTTVKNNTCSLEEAINWTQAIELHRRQLFLAKNHHHAAGSTGSRTANRTVHMLLALMIGPSVRFIHRLTTSFSGYPGDFIKLPIPPSCNCTRRIASISTAIRRDSACAGLILVPCSLYLKAQRKKERKGRRNHDYNQ</sequence>
<evidence type="ECO:0000313" key="1">
    <source>
        <dbReference type="EMBL" id="KAL2846204.1"/>
    </source>
</evidence>
<accession>A0ABR4K1J9</accession>
<dbReference type="Proteomes" id="UP001610446">
    <property type="component" value="Unassembled WGS sequence"/>
</dbReference>
<reference evidence="1 2" key="1">
    <citation type="submission" date="2024-07" db="EMBL/GenBank/DDBJ databases">
        <title>Section-level genome sequencing and comparative genomics of Aspergillus sections Usti and Cavernicolus.</title>
        <authorList>
            <consortium name="Lawrence Berkeley National Laboratory"/>
            <person name="Nybo J.L."/>
            <person name="Vesth T.C."/>
            <person name="Theobald S."/>
            <person name="Frisvad J.C."/>
            <person name="Larsen T.O."/>
            <person name="Kjaerboelling I."/>
            <person name="Rothschild-Mancinelli K."/>
            <person name="Lyhne E.K."/>
            <person name="Kogle M.E."/>
            <person name="Barry K."/>
            <person name="Clum A."/>
            <person name="Na H."/>
            <person name="Ledsgaard L."/>
            <person name="Lin J."/>
            <person name="Lipzen A."/>
            <person name="Kuo A."/>
            <person name="Riley R."/>
            <person name="Mondo S."/>
            <person name="Labutti K."/>
            <person name="Haridas S."/>
            <person name="Pangalinan J."/>
            <person name="Salamov A.A."/>
            <person name="Simmons B.A."/>
            <person name="Magnuson J.K."/>
            <person name="Chen J."/>
            <person name="Drula E."/>
            <person name="Henrissat B."/>
            <person name="Wiebenga A."/>
            <person name="Lubbers R.J."/>
            <person name="Gomes A.C."/>
            <person name="Makela M.R."/>
            <person name="Stajich J."/>
            <person name="Grigoriev I.V."/>
            <person name="Mortensen U.H."/>
            <person name="De Vries R.P."/>
            <person name="Baker S.E."/>
            <person name="Andersen M.R."/>
        </authorList>
    </citation>
    <scope>NUCLEOTIDE SEQUENCE [LARGE SCALE GENOMIC DNA]</scope>
    <source>
        <strain evidence="1 2">CBS 123904</strain>
    </source>
</reference>
<evidence type="ECO:0000313" key="2">
    <source>
        <dbReference type="Proteomes" id="UP001610446"/>
    </source>
</evidence>
<keyword evidence="2" id="KW-1185">Reference proteome</keyword>
<comment type="caution">
    <text evidence="1">The sequence shown here is derived from an EMBL/GenBank/DDBJ whole genome shotgun (WGS) entry which is preliminary data.</text>
</comment>
<organism evidence="1 2">
    <name type="scientific">Aspergillus pseudoustus</name>
    <dbReference type="NCBI Taxonomy" id="1810923"/>
    <lineage>
        <taxon>Eukaryota</taxon>
        <taxon>Fungi</taxon>
        <taxon>Dikarya</taxon>
        <taxon>Ascomycota</taxon>
        <taxon>Pezizomycotina</taxon>
        <taxon>Eurotiomycetes</taxon>
        <taxon>Eurotiomycetidae</taxon>
        <taxon>Eurotiales</taxon>
        <taxon>Aspergillaceae</taxon>
        <taxon>Aspergillus</taxon>
        <taxon>Aspergillus subgen. Nidulantes</taxon>
    </lineage>
</organism>
<gene>
    <name evidence="1" type="ORF">BJY01DRAFT_213566</name>
</gene>
<name>A0ABR4K1J9_9EURO</name>
<dbReference type="EMBL" id="JBFXLU010000065">
    <property type="protein sequence ID" value="KAL2846204.1"/>
    <property type="molecule type" value="Genomic_DNA"/>
</dbReference>
<proteinExistence type="predicted"/>
<protein>
    <submittedName>
        <fullName evidence="1">Uncharacterized protein</fullName>
    </submittedName>
</protein>